<dbReference type="InterPro" id="IPR056589">
    <property type="entry name" value="WH_Egal-1"/>
</dbReference>
<keyword evidence="3" id="KW-0862">Zinc</keyword>
<dbReference type="AlphaFoldDB" id="F6WFN8"/>
<evidence type="ECO:0000256" key="1">
    <source>
        <dbReference type="ARBA" id="ARBA00022723"/>
    </source>
</evidence>
<keyword evidence="1" id="KW-0479">Metal-binding</keyword>
<reference evidence="6" key="2">
    <citation type="submission" date="2025-08" db="UniProtKB">
        <authorList>
            <consortium name="Ensembl"/>
        </authorList>
    </citation>
    <scope>IDENTIFICATION</scope>
</reference>
<organism evidence="6 7">
    <name type="scientific">Ciona intestinalis</name>
    <name type="common">Transparent sea squirt</name>
    <name type="synonym">Ascidia intestinalis</name>
    <dbReference type="NCBI Taxonomy" id="7719"/>
    <lineage>
        <taxon>Eukaryota</taxon>
        <taxon>Metazoa</taxon>
        <taxon>Chordata</taxon>
        <taxon>Tunicata</taxon>
        <taxon>Ascidiacea</taxon>
        <taxon>Phlebobranchia</taxon>
        <taxon>Cionidae</taxon>
        <taxon>Ciona</taxon>
    </lineage>
</organism>
<proteinExistence type="predicted"/>
<dbReference type="STRING" id="7719.ENSCINP00000000313"/>
<name>F6WFN8_CIOIN</name>
<dbReference type="OMA" id="VFTHERE"/>
<dbReference type="InterPro" id="IPR001841">
    <property type="entry name" value="Znf_RING"/>
</dbReference>
<accession>F6WFN8</accession>
<evidence type="ECO:0000259" key="5">
    <source>
        <dbReference type="PROSITE" id="PS50089"/>
    </source>
</evidence>
<dbReference type="PROSITE" id="PS50089">
    <property type="entry name" value="ZF_RING_2"/>
    <property type="match status" value="1"/>
</dbReference>
<dbReference type="Pfam" id="PF25447">
    <property type="entry name" value="RING_ZNF598"/>
    <property type="match status" value="1"/>
</dbReference>
<evidence type="ECO:0000313" key="6">
    <source>
        <dbReference type="Ensembl" id="ENSCINP00000000313.3"/>
    </source>
</evidence>
<keyword evidence="7" id="KW-1185">Reference proteome</keyword>
<reference evidence="6" key="3">
    <citation type="submission" date="2025-09" db="UniProtKB">
        <authorList>
            <consortium name="Ensembl"/>
        </authorList>
    </citation>
    <scope>IDENTIFICATION</scope>
</reference>
<dbReference type="GO" id="GO:0072344">
    <property type="term" value="P:rescue of stalled ribosome"/>
    <property type="evidence" value="ECO:0007669"/>
    <property type="project" value="InterPro"/>
</dbReference>
<dbReference type="Proteomes" id="UP000008144">
    <property type="component" value="Unassembled WGS sequence"/>
</dbReference>
<keyword evidence="2 4" id="KW-0863">Zinc-finger</keyword>
<dbReference type="GeneTree" id="ENSGT00390000014178"/>
<dbReference type="GO" id="GO:0061630">
    <property type="term" value="F:ubiquitin protein ligase activity"/>
    <property type="evidence" value="ECO:0007669"/>
    <property type="project" value="InterPro"/>
</dbReference>
<feature type="domain" description="RING-type" evidence="5">
    <location>
        <begin position="106"/>
        <end position="146"/>
    </location>
</feature>
<evidence type="ECO:0000313" key="7">
    <source>
        <dbReference type="Proteomes" id="UP000008144"/>
    </source>
</evidence>
<sequence>MEARVVDHFTKVLMNQPSEMMNVSSLGGRVAELNKKEKKHLKKVGFNKFLQNHPDNFVVFEDTVVLVHGETPITPKSHPLVPQIPAPPTSGAVENTIQSLRSSPTCSLCLETIEIFAFGICFHPLCYSCCTKMRFLCDDKQCHICRARLHEVVFTKRLSPMNQLDSSRFVKDGAHGVLFEDQEIQNKQRKLLAHRCLKCRVEMLDFDEFERHIENKHNQYFCFICVKQCKVFTHERE</sequence>
<dbReference type="Ensembl" id="ENSCINT00000000313.3">
    <property type="protein sequence ID" value="ENSCINP00000000313.3"/>
    <property type="gene ID" value="ENSCING00000000186.3"/>
</dbReference>
<dbReference type="Gene3D" id="3.30.40.10">
    <property type="entry name" value="Zinc/RING finger domain, C3HC4 (zinc finger)"/>
    <property type="match status" value="1"/>
</dbReference>
<dbReference type="InParanoid" id="F6WFN8"/>
<dbReference type="GO" id="GO:0008270">
    <property type="term" value="F:zinc ion binding"/>
    <property type="evidence" value="ECO:0007669"/>
    <property type="project" value="UniProtKB-KW"/>
</dbReference>
<dbReference type="PANTHER" id="PTHR22938">
    <property type="entry name" value="ZINC FINGER PROTEIN 598"/>
    <property type="match status" value="1"/>
</dbReference>
<dbReference type="HOGENOM" id="CLU_1172936_0_0_1"/>
<evidence type="ECO:0000256" key="2">
    <source>
        <dbReference type="ARBA" id="ARBA00022771"/>
    </source>
</evidence>
<reference evidence="7" key="1">
    <citation type="journal article" date="2002" name="Science">
        <title>The draft genome of Ciona intestinalis: insights into chordate and vertebrate origins.</title>
        <authorList>
            <person name="Dehal P."/>
            <person name="Satou Y."/>
            <person name="Campbell R.K."/>
            <person name="Chapman J."/>
            <person name="Degnan B."/>
            <person name="De Tomaso A."/>
            <person name="Davidson B."/>
            <person name="Di Gregorio A."/>
            <person name="Gelpke M."/>
            <person name="Goodstein D.M."/>
            <person name="Harafuji N."/>
            <person name="Hastings K.E."/>
            <person name="Ho I."/>
            <person name="Hotta K."/>
            <person name="Huang W."/>
            <person name="Kawashima T."/>
            <person name="Lemaire P."/>
            <person name="Martinez D."/>
            <person name="Meinertzhagen I.A."/>
            <person name="Necula S."/>
            <person name="Nonaka M."/>
            <person name="Putnam N."/>
            <person name="Rash S."/>
            <person name="Saiga H."/>
            <person name="Satake M."/>
            <person name="Terry A."/>
            <person name="Yamada L."/>
            <person name="Wang H.G."/>
            <person name="Awazu S."/>
            <person name="Azumi K."/>
            <person name="Boore J."/>
            <person name="Branno M."/>
            <person name="Chin-Bow S."/>
            <person name="DeSantis R."/>
            <person name="Doyle S."/>
            <person name="Francino P."/>
            <person name="Keys D.N."/>
            <person name="Haga S."/>
            <person name="Hayashi H."/>
            <person name="Hino K."/>
            <person name="Imai K.S."/>
            <person name="Inaba K."/>
            <person name="Kano S."/>
            <person name="Kobayashi K."/>
            <person name="Kobayashi M."/>
            <person name="Lee B.I."/>
            <person name="Makabe K.W."/>
            <person name="Manohar C."/>
            <person name="Matassi G."/>
            <person name="Medina M."/>
            <person name="Mochizuki Y."/>
            <person name="Mount S."/>
            <person name="Morishita T."/>
            <person name="Miura S."/>
            <person name="Nakayama A."/>
            <person name="Nishizaka S."/>
            <person name="Nomoto H."/>
            <person name="Ohta F."/>
            <person name="Oishi K."/>
            <person name="Rigoutsos I."/>
            <person name="Sano M."/>
            <person name="Sasaki A."/>
            <person name="Sasakura Y."/>
            <person name="Shoguchi E."/>
            <person name="Shin-i T."/>
            <person name="Spagnuolo A."/>
            <person name="Stainier D."/>
            <person name="Suzuki M.M."/>
            <person name="Tassy O."/>
            <person name="Takatori N."/>
            <person name="Tokuoka M."/>
            <person name="Yagi K."/>
            <person name="Yoshizaki F."/>
            <person name="Wada S."/>
            <person name="Zhang C."/>
            <person name="Hyatt P.D."/>
            <person name="Larimer F."/>
            <person name="Detter C."/>
            <person name="Doggett N."/>
            <person name="Glavina T."/>
            <person name="Hawkins T."/>
            <person name="Richardson P."/>
            <person name="Lucas S."/>
            <person name="Kohara Y."/>
            <person name="Levine M."/>
            <person name="Satoh N."/>
            <person name="Rokhsar D.S."/>
        </authorList>
    </citation>
    <scope>NUCLEOTIDE SEQUENCE [LARGE SCALE GENOMIC DNA]</scope>
</reference>
<evidence type="ECO:0000256" key="4">
    <source>
        <dbReference type="PROSITE-ProRule" id="PRU00175"/>
    </source>
</evidence>
<protein>
    <recommendedName>
        <fullName evidence="5">RING-type domain-containing protein</fullName>
    </recommendedName>
</protein>
<dbReference type="Pfam" id="PF23713">
    <property type="entry name" value="WHD_Egal"/>
    <property type="match status" value="1"/>
</dbReference>
<dbReference type="InterPro" id="IPR044288">
    <property type="entry name" value="ZNF598/HEL2"/>
</dbReference>
<evidence type="ECO:0000256" key="3">
    <source>
        <dbReference type="ARBA" id="ARBA00022833"/>
    </source>
</evidence>
<dbReference type="InterPro" id="IPR013083">
    <property type="entry name" value="Znf_RING/FYVE/PHD"/>
</dbReference>
<dbReference type="PANTHER" id="PTHR22938:SF0">
    <property type="entry name" value="E3 UBIQUITIN-PROTEIN LIGASE ZNF598"/>
    <property type="match status" value="1"/>
</dbReference>